<dbReference type="SUPFAM" id="SSF53955">
    <property type="entry name" value="Lysozyme-like"/>
    <property type="match status" value="2"/>
</dbReference>
<dbReference type="RefSeq" id="WP_100211362.1">
    <property type="nucleotide sequence ID" value="NZ_CP138495.1"/>
</dbReference>
<dbReference type="OrthoDB" id="961266at2"/>
<dbReference type="AlphaFoldDB" id="A0A2H1EAE8"/>
<evidence type="ECO:0000313" key="2">
    <source>
        <dbReference type="Proteomes" id="UP000231564"/>
    </source>
</evidence>
<dbReference type="EMBL" id="LT634361">
    <property type="protein sequence ID" value="SFZ83217.1"/>
    <property type="molecule type" value="Genomic_DNA"/>
</dbReference>
<gene>
    <name evidence="1" type="ORF">MARIT_1950</name>
</gene>
<evidence type="ECO:0000313" key="1">
    <source>
        <dbReference type="EMBL" id="SFZ83217.1"/>
    </source>
</evidence>
<dbReference type="EC" id="3.2.1.-" evidence="1"/>
<proteinExistence type="predicted"/>
<reference evidence="1 2" key="1">
    <citation type="submission" date="2016-11" db="EMBL/GenBank/DDBJ databases">
        <authorList>
            <person name="Jaros S."/>
            <person name="Januszkiewicz K."/>
            <person name="Wedrychowicz H."/>
        </authorList>
    </citation>
    <scope>NUCLEOTIDE SEQUENCE [LARGE SCALE GENOMIC DNA]</scope>
    <source>
        <strain evidence="1">NCIMB 2154T</strain>
    </source>
</reference>
<name>A0A2H1EAE8_9FLAO</name>
<dbReference type="KEGG" id="tmar:MARIT_1950"/>
<dbReference type="CDD" id="cd00736">
    <property type="entry name" value="lambda_lys-like"/>
    <property type="match status" value="1"/>
</dbReference>
<dbReference type="Proteomes" id="UP000231564">
    <property type="component" value="Chromosome MARIT"/>
</dbReference>
<dbReference type="GeneID" id="47723444"/>
<protein>
    <submittedName>
        <fullName evidence="1">Peptidoglycan lytic transglycosylase, family GH104</fullName>
        <ecNumber evidence="1">3.2.1.-</ecNumber>
    </submittedName>
</protein>
<keyword evidence="1" id="KW-0378">Hydrolase</keyword>
<keyword evidence="2" id="KW-1185">Reference proteome</keyword>
<keyword evidence="1" id="KW-0326">Glycosidase</keyword>
<dbReference type="Gene3D" id="1.10.530.10">
    <property type="match status" value="1"/>
</dbReference>
<sequence>MEERIVLVSFFLLFIVKKKQVAPATRACSKQEKQPVRKFPNTDMVYHFHPIGFVNQMRLMFPQGNGECKCEARVRAFLRVIQWAEGTEKSGDLGYKTLYSHETFNDYSTHPDNKITAGKYTSSAAGAYQIMGFTHKRLSGYKLIKKKNLKGQTYYVASDDYKESRDLIKKYNIPDFSPESQDKLAVIILKHYRKGILDLIIEDKEILKACKDYASNEWASLPPSQHGQGVKSRRDVAERYRKYYLEELEGKSPLYLKEGFLKELGITAKSNELYTGTSSLGKKAIDLREKVVFHEQGGGPSCNDTCRAILAQLGLKPEGGSSSPSPLRKKKGCYYQLAEENTSRDDFVYYEDKFKESIVFVDSELEKGNLIMVGVDHTFKYRKFGKINEDTTDHYVLIIGRSILEGEIVYNYWDVGTYNGGKGDYYFSVESNRFVSNSRGKRYIMTQVRKNYKI</sequence>
<dbReference type="InterPro" id="IPR023346">
    <property type="entry name" value="Lysozyme-like_dom_sf"/>
</dbReference>
<dbReference type="GO" id="GO:0016798">
    <property type="term" value="F:hydrolase activity, acting on glycosyl bonds"/>
    <property type="evidence" value="ECO:0007669"/>
    <property type="project" value="UniProtKB-KW"/>
</dbReference>
<organism evidence="1 2">
    <name type="scientific">Tenacibaculum maritimum NCIMB 2154</name>
    <dbReference type="NCBI Taxonomy" id="1349785"/>
    <lineage>
        <taxon>Bacteria</taxon>
        <taxon>Pseudomonadati</taxon>
        <taxon>Bacteroidota</taxon>
        <taxon>Flavobacteriia</taxon>
        <taxon>Flavobacteriales</taxon>
        <taxon>Flavobacteriaceae</taxon>
        <taxon>Tenacibaculum</taxon>
    </lineage>
</organism>
<accession>A0A2H1EAE8</accession>